<keyword evidence="4" id="KW-0670">Pyruvate</keyword>
<sequence length="691" mass="72454">MPATSTDDDSRAAPLTDGRPVVALDDPAAVQDRLTGAKASALARAAREGLPIVPGFVVTTAEVERLAGGASLPDEVMTAWRELTGDGRRPLVVRSSSTVEDLGDSSMAGRFESVVGVHGREEFTRAVDTVIESRTTAAAGSDTLTGREPLAVLVQPLLDARSGGVLFGIDPVSGREDRLVVAAVTGGPDRLVSGEVDGDRYELDRSGKRTDVTRGDGGVRLRRPQLRALADLARRTARVFGGPQDVEWAFDEQGHLRLLQSRPVTAEARGRPYGPVLGPGPVAETFPEPLQRLETDLWIPPLREALGSAVLLAGTADRAAVEDSPLVTVLGGWAALDLDLLESSPESPGLWARLDPRPRLRRLRASWRVGRLRSALPALAQDVLDATDHVLAGVPPLADLSDRQLVAVLHRVQPALRSVHAHEVLMGMLVDPAAPRLTGVSAALRVLARSRRAGLPDAEIVAANPVVLALAAPRICAAPQLPPDVDAPESAPPGDESDAGLLREALRLRVRWLQEVTARAAWLLGERLAAAGRLAGAEEVRGLRLADLADAVQDPQLVLRPHLAEPGEPLPARFRVSDTGRPVPVTGTSGGSGAGGGSGSGPVHHGEDPPEGAVLVVRTLDPSLAPVLPRLAGLVAETGSVLAHLAILARESGVPTVVGFSGALEQFPPGTTVRVDGDTGAVEKEEEEETS</sequence>
<keyword evidence="5" id="KW-1185">Reference proteome</keyword>
<feature type="domain" description="PEP-utilising enzyme mobile" evidence="2">
    <location>
        <begin position="610"/>
        <end position="680"/>
    </location>
</feature>
<evidence type="ECO:0000259" key="3">
    <source>
        <dbReference type="Pfam" id="PF01326"/>
    </source>
</evidence>
<dbReference type="PANTHER" id="PTHR43615">
    <property type="entry name" value="PHOSPHOENOLPYRUVATE SYNTHASE-RELATED"/>
    <property type="match status" value="1"/>
</dbReference>
<feature type="compositionally biased region" description="Gly residues" evidence="1">
    <location>
        <begin position="588"/>
        <end position="600"/>
    </location>
</feature>
<dbReference type="PANTHER" id="PTHR43615:SF1">
    <property type="entry name" value="PPDK_N DOMAIN-CONTAINING PROTEIN"/>
    <property type="match status" value="1"/>
</dbReference>
<comment type="caution">
    <text evidence="4">The sequence shown here is derived from an EMBL/GenBank/DDBJ whole genome shotgun (WGS) entry which is preliminary data.</text>
</comment>
<evidence type="ECO:0000313" key="4">
    <source>
        <dbReference type="EMBL" id="TYP88575.1"/>
    </source>
</evidence>
<dbReference type="GO" id="GO:0016301">
    <property type="term" value="F:kinase activity"/>
    <property type="evidence" value="ECO:0007669"/>
    <property type="project" value="UniProtKB-KW"/>
</dbReference>
<dbReference type="RefSeq" id="WP_166532688.1">
    <property type="nucleotide sequence ID" value="NZ_VNHW01000004.1"/>
</dbReference>
<feature type="domain" description="Pyruvate phosphate dikinase AMP/ATP-binding" evidence="3">
    <location>
        <begin position="72"/>
        <end position="269"/>
    </location>
</feature>
<dbReference type="SUPFAM" id="SSF56059">
    <property type="entry name" value="Glutathione synthetase ATP-binding domain-like"/>
    <property type="match status" value="1"/>
</dbReference>
<gene>
    <name evidence="4" type="ORF">BD833_104283</name>
</gene>
<organism evidence="4 5">
    <name type="scientific">Blastococcus xanthinilyticus</name>
    <dbReference type="NCBI Taxonomy" id="1564164"/>
    <lineage>
        <taxon>Bacteria</taxon>
        <taxon>Bacillati</taxon>
        <taxon>Actinomycetota</taxon>
        <taxon>Actinomycetes</taxon>
        <taxon>Geodermatophilales</taxon>
        <taxon>Geodermatophilaceae</taxon>
        <taxon>Blastococcus</taxon>
    </lineage>
</organism>
<dbReference type="Gene3D" id="3.30.470.20">
    <property type="entry name" value="ATP-grasp fold, B domain"/>
    <property type="match status" value="2"/>
</dbReference>
<protein>
    <submittedName>
        <fullName evidence="4">Pyruvate,water dikinase</fullName>
    </submittedName>
</protein>
<feature type="region of interest" description="Disordered" evidence="1">
    <location>
        <begin position="569"/>
        <end position="610"/>
    </location>
</feature>
<dbReference type="InterPro" id="IPR013815">
    <property type="entry name" value="ATP_grasp_subdomain_1"/>
</dbReference>
<dbReference type="GO" id="GO:0005524">
    <property type="term" value="F:ATP binding"/>
    <property type="evidence" value="ECO:0007669"/>
    <property type="project" value="InterPro"/>
</dbReference>
<dbReference type="SUPFAM" id="SSF52009">
    <property type="entry name" value="Phosphohistidine domain"/>
    <property type="match status" value="1"/>
</dbReference>
<name>A0A5S5CYF8_9ACTN</name>
<dbReference type="Gene3D" id="3.50.30.10">
    <property type="entry name" value="Phosphohistidine domain"/>
    <property type="match status" value="1"/>
</dbReference>
<reference evidence="4 5" key="1">
    <citation type="submission" date="2019-07" db="EMBL/GenBank/DDBJ databases">
        <title>Genomic Encyclopedia of Archaeal and Bacterial Type Strains, Phase II (KMG-II): from individual species to whole genera.</title>
        <authorList>
            <person name="Goeker M."/>
        </authorList>
    </citation>
    <scope>NUCLEOTIDE SEQUENCE [LARGE SCALE GENOMIC DNA]</scope>
    <source>
        <strain evidence="4 5">DSM 46842</strain>
    </source>
</reference>
<dbReference type="InterPro" id="IPR051549">
    <property type="entry name" value="PEP_Utilizing_Enz"/>
</dbReference>
<dbReference type="Pfam" id="PF01326">
    <property type="entry name" value="PPDK_N"/>
    <property type="match status" value="1"/>
</dbReference>
<dbReference type="Pfam" id="PF00391">
    <property type="entry name" value="PEP-utilizers"/>
    <property type="match status" value="1"/>
</dbReference>
<dbReference type="InterPro" id="IPR002192">
    <property type="entry name" value="PPDK_AMP/ATP-bd"/>
</dbReference>
<dbReference type="InterPro" id="IPR036637">
    <property type="entry name" value="Phosphohistidine_dom_sf"/>
</dbReference>
<dbReference type="EMBL" id="VNHW01000004">
    <property type="protein sequence ID" value="TYP88575.1"/>
    <property type="molecule type" value="Genomic_DNA"/>
</dbReference>
<keyword evidence="4" id="KW-0808">Transferase</keyword>
<accession>A0A5S5CYF8</accession>
<dbReference type="InterPro" id="IPR008279">
    <property type="entry name" value="PEP-util_enz_mobile_dom"/>
</dbReference>
<dbReference type="Proteomes" id="UP000322499">
    <property type="component" value="Unassembled WGS sequence"/>
</dbReference>
<dbReference type="AlphaFoldDB" id="A0A5S5CYF8"/>
<proteinExistence type="predicted"/>
<evidence type="ECO:0000256" key="1">
    <source>
        <dbReference type="SAM" id="MobiDB-lite"/>
    </source>
</evidence>
<dbReference type="Gene3D" id="3.30.1490.20">
    <property type="entry name" value="ATP-grasp fold, A domain"/>
    <property type="match status" value="1"/>
</dbReference>
<evidence type="ECO:0000313" key="5">
    <source>
        <dbReference type="Proteomes" id="UP000322499"/>
    </source>
</evidence>
<feature type="region of interest" description="Disordered" evidence="1">
    <location>
        <begin position="669"/>
        <end position="691"/>
    </location>
</feature>
<keyword evidence="4" id="KW-0418">Kinase</keyword>
<evidence type="ECO:0000259" key="2">
    <source>
        <dbReference type="Pfam" id="PF00391"/>
    </source>
</evidence>